<feature type="repeat" description="Solcar" evidence="8">
    <location>
        <begin position="259"/>
        <end position="355"/>
    </location>
</feature>
<accession>A0AAV9IST5</accession>
<evidence type="ECO:0000313" key="12">
    <source>
        <dbReference type="Proteomes" id="UP001301350"/>
    </source>
</evidence>
<dbReference type="GO" id="GO:0016020">
    <property type="term" value="C:membrane"/>
    <property type="evidence" value="ECO:0007669"/>
    <property type="project" value="UniProtKB-SubCell"/>
</dbReference>
<dbReference type="InterPro" id="IPR018108">
    <property type="entry name" value="MCP_transmembrane"/>
</dbReference>
<keyword evidence="7 8" id="KW-0472">Membrane</keyword>
<dbReference type="InterPro" id="IPR044712">
    <property type="entry name" value="SLC25A32-like"/>
</dbReference>
<feature type="transmembrane region" description="Helical" evidence="10">
    <location>
        <begin position="88"/>
        <end position="110"/>
    </location>
</feature>
<keyword evidence="5" id="KW-0677">Repeat</keyword>
<keyword evidence="4 8" id="KW-0812">Transmembrane</keyword>
<dbReference type="SUPFAM" id="SSF103506">
    <property type="entry name" value="Mitochondrial carrier"/>
    <property type="match status" value="1"/>
</dbReference>
<dbReference type="Proteomes" id="UP001301350">
    <property type="component" value="Unassembled WGS sequence"/>
</dbReference>
<evidence type="ECO:0000256" key="6">
    <source>
        <dbReference type="ARBA" id="ARBA00022989"/>
    </source>
</evidence>
<evidence type="ECO:0000256" key="9">
    <source>
        <dbReference type="RuleBase" id="RU000488"/>
    </source>
</evidence>
<proteinExistence type="inferred from homology"/>
<reference evidence="11 12" key="1">
    <citation type="submission" date="2022-07" db="EMBL/GenBank/DDBJ databases">
        <title>Genome-wide signatures of adaptation to extreme environments.</title>
        <authorList>
            <person name="Cho C.H."/>
            <person name="Yoon H.S."/>
        </authorList>
    </citation>
    <scope>NUCLEOTIDE SEQUENCE [LARGE SCALE GENOMIC DNA]</scope>
    <source>
        <strain evidence="11 12">DBV 063 E5</strain>
    </source>
</reference>
<gene>
    <name evidence="11" type="ORF">CDCA_CDCA04G1244</name>
</gene>
<dbReference type="EMBL" id="JANCYW010000004">
    <property type="protein sequence ID" value="KAK4535219.1"/>
    <property type="molecule type" value="Genomic_DNA"/>
</dbReference>
<dbReference type="PROSITE" id="PS50920">
    <property type="entry name" value="SOLCAR"/>
    <property type="match status" value="3"/>
</dbReference>
<evidence type="ECO:0000256" key="2">
    <source>
        <dbReference type="ARBA" id="ARBA00006375"/>
    </source>
</evidence>
<keyword evidence="3 9" id="KW-0813">Transport</keyword>
<comment type="subcellular location">
    <subcellularLocation>
        <location evidence="1">Membrane</location>
        <topology evidence="1">Multi-pass membrane protein</topology>
    </subcellularLocation>
</comment>
<organism evidence="11 12">
    <name type="scientific">Cyanidium caldarium</name>
    <name type="common">Red alga</name>
    <dbReference type="NCBI Taxonomy" id="2771"/>
    <lineage>
        <taxon>Eukaryota</taxon>
        <taxon>Rhodophyta</taxon>
        <taxon>Bangiophyceae</taxon>
        <taxon>Cyanidiales</taxon>
        <taxon>Cyanidiaceae</taxon>
        <taxon>Cyanidium</taxon>
    </lineage>
</organism>
<evidence type="ECO:0000256" key="4">
    <source>
        <dbReference type="ARBA" id="ARBA00022692"/>
    </source>
</evidence>
<feature type="repeat" description="Solcar" evidence="8">
    <location>
        <begin position="143"/>
        <end position="232"/>
    </location>
</feature>
<feature type="transmembrane region" description="Helical" evidence="10">
    <location>
        <begin position="148"/>
        <end position="168"/>
    </location>
</feature>
<evidence type="ECO:0008006" key="13">
    <source>
        <dbReference type="Google" id="ProtNLM"/>
    </source>
</evidence>
<comment type="similarity">
    <text evidence="2 9">Belongs to the mitochondrial carrier (TC 2.A.29) family.</text>
</comment>
<name>A0AAV9IST5_CYACA</name>
<dbReference type="Gene3D" id="1.50.40.10">
    <property type="entry name" value="Mitochondrial carrier domain"/>
    <property type="match status" value="2"/>
</dbReference>
<dbReference type="AlphaFoldDB" id="A0AAV9IST5"/>
<keyword evidence="6 10" id="KW-1133">Transmembrane helix</keyword>
<dbReference type="PRINTS" id="PR00926">
    <property type="entry name" value="MITOCARRIER"/>
</dbReference>
<evidence type="ECO:0000256" key="8">
    <source>
        <dbReference type="PROSITE-ProRule" id="PRU00282"/>
    </source>
</evidence>
<keyword evidence="12" id="KW-1185">Reference proteome</keyword>
<dbReference type="InterPro" id="IPR023395">
    <property type="entry name" value="MCP_dom_sf"/>
</dbReference>
<feature type="transmembrane region" description="Helical" evidence="10">
    <location>
        <begin position="209"/>
        <end position="229"/>
    </location>
</feature>
<evidence type="ECO:0000256" key="7">
    <source>
        <dbReference type="ARBA" id="ARBA00023136"/>
    </source>
</evidence>
<comment type="caution">
    <text evidence="11">The sequence shown here is derived from an EMBL/GenBank/DDBJ whole genome shotgun (WGS) entry which is preliminary data.</text>
</comment>
<feature type="repeat" description="Solcar" evidence="8">
    <location>
        <begin position="22"/>
        <end position="117"/>
    </location>
</feature>
<feature type="transmembrane region" description="Helical" evidence="10">
    <location>
        <begin position="24"/>
        <end position="45"/>
    </location>
</feature>
<dbReference type="InterPro" id="IPR002067">
    <property type="entry name" value="MCP"/>
</dbReference>
<evidence type="ECO:0000256" key="10">
    <source>
        <dbReference type="SAM" id="Phobius"/>
    </source>
</evidence>
<evidence type="ECO:0000256" key="1">
    <source>
        <dbReference type="ARBA" id="ARBA00004141"/>
    </source>
</evidence>
<evidence type="ECO:0000256" key="3">
    <source>
        <dbReference type="ARBA" id="ARBA00022448"/>
    </source>
</evidence>
<protein>
    <recommendedName>
        <fullName evidence="13">Mitochondrial carrier protein</fullName>
    </recommendedName>
</protein>
<evidence type="ECO:0000313" key="11">
    <source>
        <dbReference type="EMBL" id="KAK4535219.1"/>
    </source>
</evidence>
<evidence type="ECO:0000256" key="5">
    <source>
        <dbReference type="ARBA" id="ARBA00022737"/>
    </source>
</evidence>
<dbReference type="PANTHER" id="PTHR45683">
    <property type="entry name" value="MITOCHONDRIAL NICOTINAMIDE ADENINE DINUCLEOTIDE TRANSPORTER 1-RELATED-RELATED"/>
    <property type="match status" value="1"/>
</dbReference>
<dbReference type="Pfam" id="PF00153">
    <property type="entry name" value="Mito_carr"/>
    <property type="match status" value="3"/>
</dbReference>
<sequence>MGDGVVPVADATSDEYAVRTPPPALLQFTAGAVAGVINTLVLNPLDVVRTRMQVAGAGAFAAAGQPALERRSVRDVVLAMWHTEGPRSFYRGVSASLVAFVPNWALYFALYEHFKGRLLVWQRRRQEAAGKPPSTSTLQRVFHHSMPYTLAAVGAGAITAVASSPLWVAKTRMQAEVVLHGNAPRYRHPLNCIAMVAREEGVGALYRGLAPALFGLVHAGIQFPLYEAIKQRMQQRRYRRVATMANMSPARMIPGSTEPHAFDIMVASALSKLVASTVAYPHEVLRSKMQVLQVSQSVAQSVPLRAELGRMLRIASETVRNEGLMGLYRGLGPTLMRTLPASVLTFVSYEACRSLLHANE</sequence>
<dbReference type="GO" id="GO:0015215">
    <property type="term" value="F:nucleotide transmembrane transporter activity"/>
    <property type="evidence" value="ECO:0007669"/>
    <property type="project" value="UniProtKB-ARBA"/>
</dbReference>